<organism evidence="1 2">
    <name type="scientific">Panagrolaimus sp. ES5</name>
    <dbReference type="NCBI Taxonomy" id="591445"/>
    <lineage>
        <taxon>Eukaryota</taxon>
        <taxon>Metazoa</taxon>
        <taxon>Ecdysozoa</taxon>
        <taxon>Nematoda</taxon>
        <taxon>Chromadorea</taxon>
        <taxon>Rhabditida</taxon>
        <taxon>Tylenchina</taxon>
        <taxon>Panagrolaimomorpha</taxon>
        <taxon>Panagrolaimoidea</taxon>
        <taxon>Panagrolaimidae</taxon>
        <taxon>Panagrolaimus</taxon>
    </lineage>
</organism>
<dbReference type="Proteomes" id="UP000887579">
    <property type="component" value="Unplaced"/>
</dbReference>
<sequence>MTFLSVKKIVYFADREGVPANETIAKPAVADSELDKTGPCFGNYSPISRFAQSTPRDAIKGYETFQSSVTICEDETIWGDLSTLLSDMDMLATVDTHRKQLGDVLDRCIYDSTSPPTTPEQHSLLNQALDKCSLLDNSILMLKRLRLVNRGKAIFSVPSEETRSKAVGKPTMTTSSRSSKSDMSYPEPSLNFPAVPTHEISEIGCNDPSSTAAGIQKQLHLINLGANEMLRGKVAKAEKKEKSDENV</sequence>
<protein>
    <submittedName>
        <fullName evidence="2">Uncharacterized protein</fullName>
    </submittedName>
</protein>
<accession>A0AC34G3Z9</accession>
<evidence type="ECO:0000313" key="1">
    <source>
        <dbReference type="Proteomes" id="UP000887579"/>
    </source>
</evidence>
<dbReference type="WBParaSite" id="ES5_v2.g24198.t1">
    <property type="protein sequence ID" value="ES5_v2.g24198.t1"/>
    <property type="gene ID" value="ES5_v2.g24198"/>
</dbReference>
<name>A0AC34G3Z9_9BILA</name>
<evidence type="ECO:0000313" key="2">
    <source>
        <dbReference type="WBParaSite" id="ES5_v2.g24198.t1"/>
    </source>
</evidence>
<reference evidence="2" key="1">
    <citation type="submission" date="2022-11" db="UniProtKB">
        <authorList>
            <consortium name="WormBaseParasite"/>
        </authorList>
    </citation>
    <scope>IDENTIFICATION</scope>
</reference>
<proteinExistence type="predicted"/>